<evidence type="ECO:0000256" key="3">
    <source>
        <dbReference type="ARBA" id="ARBA00023012"/>
    </source>
</evidence>
<feature type="domain" description="OmpR/PhoB-type" evidence="10">
    <location>
        <begin position="126"/>
        <end position="219"/>
    </location>
</feature>
<dbReference type="CDD" id="cd00383">
    <property type="entry name" value="trans_reg_C"/>
    <property type="match status" value="1"/>
</dbReference>
<keyword evidence="6" id="KW-0804">Transcription</keyword>
<accession>A0ABP4NBU1</accession>
<evidence type="ECO:0000313" key="12">
    <source>
        <dbReference type="Proteomes" id="UP001501470"/>
    </source>
</evidence>
<dbReference type="InterPro" id="IPR016032">
    <property type="entry name" value="Sig_transdc_resp-reg_C-effctor"/>
</dbReference>
<evidence type="ECO:0000259" key="9">
    <source>
        <dbReference type="PROSITE" id="PS50110"/>
    </source>
</evidence>
<dbReference type="PROSITE" id="PS50110">
    <property type="entry name" value="RESPONSE_REGULATORY"/>
    <property type="match status" value="1"/>
</dbReference>
<dbReference type="SUPFAM" id="SSF52172">
    <property type="entry name" value="CheY-like"/>
    <property type="match status" value="1"/>
</dbReference>
<name>A0ABP4NBU1_9ACTN</name>
<evidence type="ECO:0000256" key="5">
    <source>
        <dbReference type="ARBA" id="ARBA00023125"/>
    </source>
</evidence>
<evidence type="ECO:0000259" key="10">
    <source>
        <dbReference type="PROSITE" id="PS51755"/>
    </source>
</evidence>
<dbReference type="Gene3D" id="6.10.250.690">
    <property type="match status" value="1"/>
</dbReference>
<evidence type="ECO:0000256" key="4">
    <source>
        <dbReference type="ARBA" id="ARBA00023015"/>
    </source>
</evidence>
<evidence type="ECO:0000256" key="2">
    <source>
        <dbReference type="ARBA" id="ARBA00022553"/>
    </source>
</evidence>
<proteinExistence type="predicted"/>
<keyword evidence="4" id="KW-0805">Transcription regulation</keyword>
<keyword evidence="5 8" id="KW-0238">DNA-binding</keyword>
<dbReference type="Gene3D" id="1.10.10.10">
    <property type="entry name" value="Winged helix-like DNA-binding domain superfamily/Winged helix DNA-binding domain"/>
    <property type="match status" value="1"/>
</dbReference>
<dbReference type="InterPro" id="IPR039420">
    <property type="entry name" value="WalR-like"/>
</dbReference>
<keyword evidence="3" id="KW-0902">Two-component regulatory system</keyword>
<feature type="domain" description="Response regulatory" evidence="9">
    <location>
        <begin position="5"/>
        <end position="119"/>
    </location>
</feature>
<comment type="subcellular location">
    <subcellularLocation>
        <location evidence="1">Cytoplasm</location>
    </subcellularLocation>
</comment>
<reference evidence="12" key="1">
    <citation type="journal article" date="2019" name="Int. J. Syst. Evol. Microbiol.">
        <title>The Global Catalogue of Microorganisms (GCM) 10K type strain sequencing project: providing services to taxonomists for standard genome sequencing and annotation.</title>
        <authorList>
            <consortium name="The Broad Institute Genomics Platform"/>
            <consortium name="The Broad Institute Genome Sequencing Center for Infectious Disease"/>
            <person name="Wu L."/>
            <person name="Ma J."/>
        </authorList>
    </citation>
    <scope>NUCLEOTIDE SEQUENCE [LARGE SCALE GENOMIC DNA]</scope>
    <source>
        <strain evidence="12">JCM 15933</strain>
    </source>
</reference>
<dbReference type="Pfam" id="PF00072">
    <property type="entry name" value="Response_reg"/>
    <property type="match status" value="1"/>
</dbReference>
<evidence type="ECO:0000313" key="11">
    <source>
        <dbReference type="EMBL" id="GAA1558235.1"/>
    </source>
</evidence>
<evidence type="ECO:0000256" key="1">
    <source>
        <dbReference type="ARBA" id="ARBA00004496"/>
    </source>
</evidence>
<evidence type="ECO:0000256" key="7">
    <source>
        <dbReference type="PROSITE-ProRule" id="PRU00169"/>
    </source>
</evidence>
<feature type="DNA-binding region" description="OmpR/PhoB-type" evidence="8">
    <location>
        <begin position="126"/>
        <end position="219"/>
    </location>
</feature>
<gene>
    <name evidence="11" type="ORF">GCM10009827_093970</name>
</gene>
<sequence>MSAARVLVVEDDRELGPLLLRLLRSAGYEPELAPDGQAGLHLALTRQYDAMILDRGLPAIEGLDLLGRLRRTGVTVPALVLTALGTVPDRVTGLDAGAEDYVVKPFEVDELLARVRVLLRGHSRSGQQLMVGDATFDLITRTVTAPEGSVVALSGRESDLLRLLAQHPARAFTREEIVQRVFPEAATVALVDTYVHYLRRKLGTAAVATVRGVGYRLGRG</sequence>
<dbReference type="EMBL" id="BAAAQD010000027">
    <property type="protein sequence ID" value="GAA1558235.1"/>
    <property type="molecule type" value="Genomic_DNA"/>
</dbReference>
<dbReference type="InterPro" id="IPR036388">
    <property type="entry name" value="WH-like_DNA-bd_sf"/>
</dbReference>
<dbReference type="Gene3D" id="3.40.50.2300">
    <property type="match status" value="1"/>
</dbReference>
<protein>
    <submittedName>
        <fullName evidence="11">Response regulator transcription factor</fullName>
    </submittedName>
</protein>
<dbReference type="PANTHER" id="PTHR48111:SF22">
    <property type="entry name" value="REGULATOR OF RPOS"/>
    <property type="match status" value="1"/>
</dbReference>
<dbReference type="PROSITE" id="PS51755">
    <property type="entry name" value="OMPR_PHOB"/>
    <property type="match status" value="1"/>
</dbReference>
<evidence type="ECO:0000256" key="8">
    <source>
        <dbReference type="PROSITE-ProRule" id="PRU01091"/>
    </source>
</evidence>
<evidence type="ECO:0000256" key="6">
    <source>
        <dbReference type="ARBA" id="ARBA00023163"/>
    </source>
</evidence>
<keyword evidence="2 7" id="KW-0597">Phosphoprotein</keyword>
<dbReference type="InterPro" id="IPR001867">
    <property type="entry name" value="OmpR/PhoB-type_DNA-bd"/>
</dbReference>
<dbReference type="SMART" id="SM00448">
    <property type="entry name" value="REC"/>
    <property type="match status" value="1"/>
</dbReference>
<dbReference type="SMART" id="SM00862">
    <property type="entry name" value="Trans_reg_C"/>
    <property type="match status" value="1"/>
</dbReference>
<dbReference type="Pfam" id="PF00486">
    <property type="entry name" value="Trans_reg_C"/>
    <property type="match status" value="1"/>
</dbReference>
<dbReference type="RefSeq" id="WP_344511169.1">
    <property type="nucleotide sequence ID" value="NZ_BAAAQD010000027.1"/>
</dbReference>
<organism evidence="11 12">
    <name type="scientific">Dactylosporangium maewongense</name>
    <dbReference type="NCBI Taxonomy" id="634393"/>
    <lineage>
        <taxon>Bacteria</taxon>
        <taxon>Bacillati</taxon>
        <taxon>Actinomycetota</taxon>
        <taxon>Actinomycetes</taxon>
        <taxon>Micromonosporales</taxon>
        <taxon>Micromonosporaceae</taxon>
        <taxon>Dactylosporangium</taxon>
    </lineage>
</organism>
<keyword evidence="12" id="KW-1185">Reference proteome</keyword>
<comment type="caution">
    <text evidence="11">The sequence shown here is derived from an EMBL/GenBank/DDBJ whole genome shotgun (WGS) entry which is preliminary data.</text>
</comment>
<dbReference type="InterPro" id="IPR011006">
    <property type="entry name" value="CheY-like_superfamily"/>
</dbReference>
<dbReference type="SUPFAM" id="SSF46894">
    <property type="entry name" value="C-terminal effector domain of the bipartite response regulators"/>
    <property type="match status" value="1"/>
</dbReference>
<dbReference type="PANTHER" id="PTHR48111">
    <property type="entry name" value="REGULATOR OF RPOS"/>
    <property type="match status" value="1"/>
</dbReference>
<dbReference type="Proteomes" id="UP001501470">
    <property type="component" value="Unassembled WGS sequence"/>
</dbReference>
<feature type="modified residue" description="4-aspartylphosphate" evidence="7">
    <location>
        <position position="54"/>
    </location>
</feature>
<dbReference type="InterPro" id="IPR001789">
    <property type="entry name" value="Sig_transdc_resp-reg_receiver"/>
</dbReference>